<evidence type="ECO:0000256" key="2">
    <source>
        <dbReference type="SAM" id="Coils"/>
    </source>
</evidence>
<dbReference type="InterPro" id="IPR036390">
    <property type="entry name" value="WH_DNA-bd_sf"/>
</dbReference>
<dbReference type="STRING" id="279058.LT85_2300"/>
<dbReference type="HAMAP" id="MF_01584">
    <property type="entry name" value="UPF0502"/>
    <property type="match status" value="1"/>
</dbReference>
<dbReference type="Pfam" id="PF04337">
    <property type="entry name" value="DUF480"/>
    <property type="match status" value="1"/>
</dbReference>
<dbReference type="SUPFAM" id="SSF46785">
    <property type="entry name" value="Winged helix' DNA-binding domain"/>
    <property type="match status" value="2"/>
</dbReference>
<evidence type="ECO:0000313" key="3">
    <source>
        <dbReference type="EMBL" id="AIY41458.1"/>
    </source>
</evidence>
<evidence type="ECO:0000313" key="4">
    <source>
        <dbReference type="Proteomes" id="UP000030302"/>
    </source>
</evidence>
<proteinExistence type="inferred from homology"/>
<dbReference type="EMBL" id="CP009962">
    <property type="protein sequence ID" value="AIY41458.1"/>
    <property type="molecule type" value="Genomic_DNA"/>
</dbReference>
<dbReference type="PANTHER" id="PTHR38768">
    <property type="entry name" value="UPF0502 PROTEIN YCEH"/>
    <property type="match status" value="1"/>
</dbReference>
<dbReference type="Proteomes" id="UP000030302">
    <property type="component" value="Chromosome"/>
</dbReference>
<dbReference type="HOGENOM" id="CLU_057831_1_0_4"/>
<evidence type="ECO:0000256" key="1">
    <source>
        <dbReference type="HAMAP-Rule" id="MF_01584"/>
    </source>
</evidence>
<gene>
    <name evidence="3" type="ORF">LT85_2300</name>
</gene>
<dbReference type="KEGG" id="care:LT85_2300"/>
<dbReference type="PANTHER" id="PTHR38768:SF1">
    <property type="entry name" value="UPF0502 PROTEIN YCEH"/>
    <property type="match status" value="1"/>
</dbReference>
<keyword evidence="2" id="KW-0175">Coiled coil</keyword>
<comment type="similarity">
    <text evidence="1">Belongs to the UPF0502 family.</text>
</comment>
<dbReference type="RefSeq" id="WP_052135090.1">
    <property type="nucleotide sequence ID" value="NZ_CP009962.1"/>
</dbReference>
<name>A0A0A1F9N9_9BURK</name>
<protein>
    <submittedName>
        <fullName evidence="3">Uncharacterized protein</fullName>
    </submittedName>
</protein>
<feature type="coiled-coil region" evidence="2">
    <location>
        <begin position="205"/>
        <end position="239"/>
    </location>
</feature>
<dbReference type="AlphaFoldDB" id="A0A0A1F9N9"/>
<accession>A0A0A1F9N9</accession>
<dbReference type="InterPro" id="IPR007432">
    <property type="entry name" value="DUF480"/>
</dbReference>
<keyword evidence="4" id="KW-1185">Reference proteome</keyword>
<dbReference type="InterPro" id="IPR036388">
    <property type="entry name" value="WH-like_DNA-bd_sf"/>
</dbReference>
<dbReference type="Gene3D" id="1.10.10.10">
    <property type="entry name" value="Winged helix-like DNA-binding domain superfamily/Winged helix DNA-binding domain"/>
    <property type="match status" value="2"/>
</dbReference>
<organism evidence="3 4">
    <name type="scientific">Collimonas arenae</name>
    <dbReference type="NCBI Taxonomy" id="279058"/>
    <lineage>
        <taxon>Bacteria</taxon>
        <taxon>Pseudomonadati</taxon>
        <taxon>Pseudomonadota</taxon>
        <taxon>Betaproteobacteria</taxon>
        <taxon>Burkholderiales</taxon>
        <taxon>Oxalobacteraceae</taxon>
        <taxon>Collimonas</taxon>
    </lineage>
</organism>
<reference evidence="4" key="1">
    <citation type="journal article" date="2014" name="Soil Biol. Biochem.">
        <title>Structure and function of bacterial communities in ageing soils: Insights from the Mendocino ecological staircase.</title>
        <authorList>
            <person name="Uroz S."/>
            <person name="Tech J.J."/>
            <person name="Sawaya N.A."/>
            <person name="Frey-Klett P."/>
            <person name="Leveau J.H.J."/>
        </authorList>
    </citation>
    <scope>NUCLEOTIDE SEQUENCE [LARGE SCALE GENOMIC DNA]</scope>
    <source>
        <strain evidence="4">Cal35</strain>
    </source>
</reference>
<dbReference type="OrthoDB" id="9784785at2"/>
<sequence>MNQDVNAISAGDEPVDATKKNDDFLDQFEIRVLAVLAEKEALTPDNYPLSLNTLTNGCNQLSSRDPVMSISESTVLDILQRLMQRKLVVEVKQAGARVSKYEHRMRVKWVLEQDKLAALTTLMLRGVQTAGELRSRSGRLHEFASVGEIETALQFLADKYPPLVARLAKSPGTKESRYAHLLAGEEILEQQAMADAISGSASVVRSGSQDRIAQLEGEVVNLKRQMEDLSAQFAEFKRQFD</sequence>